<accession>A0A9X0QV11</accession>
<dbReference type="Proteomes" id="UP000600101">
    <property type="component" value="Unassembled WGS sequence"/>
</dbReference>
<dbReference type="GO" id="GO:0051007">
    <property type="term" value="F:squalene-hopene cyclase activity"/>
    <property type="evidence" value="ECO:0007669"/>
    <property type="project" value="UniProtKB-EC"/>
</dbReference>
<dbReference type="PANTHER" id="PTHR11764:SF20">
    <property type="entry name" value="LANOSTEROL SYNTHASE"/>
    <property type="match status" value="1"/>
</dbReference>
<comment type="pathway">
    <text evidence="1">Secondary metabolite biosynthesis; hopanoid biosynthesis.</text>
</comment>
<reference evidence="8" key="1">
    <citation type="submission" date="2020-08" db="EMBL/GenBank/DDBJ databases">
        <authorList>
            <person name="Hu Y."/>
            <person name="Nguyen S.V."/>
            <person name="Li F."/>
            <person name="Fanning S."/>
        </authorList>
    </citation>
    <scope>NUCLEOTIDE SEQUENCE</scope>
    <source>
        <strain evidence="8">SYSU D8009</strain>
    </source>
</reference>
<feature type="domain" description="Squalene cyclase C-terminal" evidence="6">
    <location>
        <begin position="356"/>
        <end position="683"/>
    </location>
</feature>
<evidence type="ECO:0000256" key="1">
    <source>
        <dbReference type="ARBA" id="ARBA00004999"/>
    </source>
</evidence>
<comment type="similarity">
    <text evidence="2">Belongs to the terpene cyclase/mutase family.</text>
</comment>
<dbReference type="CDD" id="cd02892">
    <property type="entry name" value="SQCY_1"/>
    <property type="match status" value="1"/>
</dbReference>
<comment type="caution">
    <text evidence="8">The sequence shown here is derived from an EMBL/GenBank/DDBJ whole genome shotgun (WGS) entry which is preliminary data.</text>
</comment>
<keyword evidence="4 8" id="KW-0413">Isomerase</keyword>
<dbReference type="GO" id="GO:0005811">
    <property type="term" value="C:lipid droplet"/>
    <property type="evidence" value="ECO:0007669"/>
    <property type="project" value="InterPro"/>
</dbReference>
<evidence type="ECO:0000256" key="4">
    <source>
        <dbReference type="ARBA" id="ARBA00023235"/>
    </source>
</evidence>
<dbReference type="InterPro" id="IPR006400">
    <property type="entry name" value="Hopene-cyclase"/>
</dbReference>
<keyword evidence="9" id="KW-1185">Reference proteome</keyword>
<evidence type="ECO:0000259" key="7">
    <source>
        <dbReference type="Pfam" id="PF13249"/>
    </source>
</evidence>
<evidence type="ECO:0000313" key="9">
    <source>
        <dbReference type="Proteomes" id="UP000600101"/>
    </source>
</evidence>
<dbReference type="InterPro" id="IPR032697">
    <property type="entry name" value="SQ_cyclase_N"/>
</dbReference>
<evidence type="ECO:0000256" key="2">
    <source>
        <dbReference type="ARBA" id="ARBA00009755"/>
    </source>
</evidence>
<dbReference type="AlphaFoldDB" id="A0A9X0QV11"/>
<dbReference type="InterPro" id="IPR032696">
    <property type="entry name" value="SQ_cyclase_C"/>
</dbReference>
<feature type="region of interest" description="Disordered" evidence="5">
    <location>
        <begin position="582"/>
        <end position="609"/>
    </location>
</feature>
<dbReference type="InterPro" id="IPR018333">
    <property type="entry name" value="Squalene_cyclase"/>
</dbReference>
<feature type="domain" description="Squalene cyclase N-terminal" evidence="7">
    <location>
        <begin position="51"/>
        <end position="343"/>
    </location>
</feature>
<dbReference type="Pfam" id="PF13249">
    <property type="entry name" value="SQHop_cyclase_N"/>
    <property type="match status" value="1"/>
</dbReference>
<protein>
    <submittedName>
        <fullName evidence="8">Squalene--hopene cyclase</fullName>
        <ecNumber evidence="8">5.4.99.17</ecNumber>
    </submittedName>
</protein>
<name>A0A9X0QV11_9PROT</name>
<dbReference type="NCBIfam" id="TIGR01787">
    <property type="entry name" value="squalene_cyclas"/>
    <property type="match status" value="1"/>
</dbReference>
<dbReference type="GO" id="GO:0016104">
    <property type="term" value="P:triterpenoid biosynthetic process"/>
    <property type="evidence" value="ECO:0007669"/>
    <property type="project" value="InterPro"/>
</dbReference>
<dbReference type="Gene3D" id="1.50.10.20">
    <property type="match status" value="2"/>
</dbReference>
<evidence type="ECO:0000313" key="8">
    <source>
        <dbReference type="EMBL" id="MBC4014446.1"/>
    </source>
</evidence>
<dbReference type="PANTHER" id="PTHR11764">
    <property type="entry name" value="TERPENE CYCLASE/MUTASE FAMILY MEMBER"/>
    <property type="match status" value="1"/>
</dbReference>
<dbReference type="EC" id="5.4.99.17" evidence="8"/>
<dbReference type="InterPro" id="IPR008930">
    <property type="entry name" value="Terpenoid_cyclase/PrenylTrfase"/>
</dbReference>
<dbReference type="NCBIfam" id="TIGR01507">
    <property type="entry name" value="hopene_cyclase"/>
    <property type="match status" value="1"/>
</dbReference>
<evidence type="ECO:0000256" key="3">
    <source>
        <dbReference type="ARBA" id="ARBA00022737"/>
    </source>
</evidence>
<sequence length="697" mass="76403">MRWNLPGSWLGADGGLLVLSLIQNLGETALPPELADTGLPETSRLATDLAIDRAVEHLLARQRPDGHWVFELEADATIPAEYVMLRRFFARPDAAREARIGRYLRRLQSEQAANCNGGWPLFHGGPIDISCSVKAYFALRLIGDPEEAPHMLRARDAILEAGGAERSNVFTRSTLALFGEVPWRAVPVMPPEICLLPRRFPFHLSKVSYWARTVLVPLTVVMARRPKPLAPTGVSLRALFRTPPEQVRRWPGGDHAAEPWKTLFGALDRVLQPTHGLVPAAVRARAEARAEAFVTERLNGEDGLGAIYPAMANAILMYHCLGVPEDDPRLVTAWSAVEKLVQDRPEADETYVQPCLSPVWDTALVSHALLEAGGGEAEGAARRGLDWLLDRQVTDMVGDWAETRPDVRPGGWAFQYANPHYPDVDDTAVVVLALDRAARQTGAADPRTPQAIDRATEWILGMQSKGGGWGAFEADNTHHHLNSIPFADHGALLDPPTVDVSARCLGMLAQLGHAPGSAAMRQAVDYLLAEQEENGAWYGRWGVNYVYGTWSALTALNAAGLSPDHPAMRRAVAWLVATQNPDGGWGETGDSYPRRGGTRPDPDMRRGPSTASQTAWALLALMAAGATETTAVERGAAWLLQHQGEDGGWPEPDTTGTGFPRVFYLRYHGYARLFPLWALARLRNLRRSNLKRVQHGL</sequence>
<dbReference type="SFLD" id="SFLDG01016">
    <property type="entry name" value="Prenyltransferase_Like_2"/>
    <property type="match status" value="1"/>
</dbReference>
<dbReference type="SUPFAM" id="SSF48239">
    <property type="entry name" value="Terpenoid cyclases/Protein prenyltransferases"/>
    <property type="match status" value="2"/>
</dbReference>
<evidence type="ECO:0000256" key="5">
    <source>
        <dbReference type="SAM" id="MobiDB-lite"/>
    </source>
</evidence>
<evidence type="ECO:0000259" key="6">
    <source>
        <dbReference type="Pfam" id="PF13243"/>
    </source>
</evidence>
<organism evidence="8 9">
    <name type="scientific">Siccirubricoccus deserti</name>
    <dbReference type="NCBI Taxonomy" id="2013562"/>
    <lineage>
        <taxon>Bacteria</taxon>
        <taxon>Pseudomonadati</taxon>
        <taxon>Pseudomonadota</taxon>
        <taxon>Alphaproteobacteria</taxon>
        <taxon>Acetobacterales</taxon>
        <taxon>Roseomonadaceae</taxon>
        <taxon>Siccirubricoccus</taxon>
    </lineage>
</organism>
<dbReference type="Pfam" id="PF13243">
    <property type="entry name" value="SQHop_cyclase_C"/>
    <property type="match status" value="1"/>
</dbReference>
<proteinExistence type="inferred from homology"/>
<gene>
    <name evidence="8" type="primary">shc</name>
    <name evidence="8" type="ORF">H7965_03835</name>
</gene>
<dbReference type="EMBL" id="JACOMF010000003">
    <property type="protein sequence ID" value="MBC4014446.1"/>
    <property type="molecule type" value="Genomic_DNA"/>
</dbReference>
<keyword evidence="3" id="KW-0677">Repeat</keyword>